<gene>
    <name evidence="1" type="ORF">QTO34_008463</name>
</gene>
<keyword evidence="2" id="KW-1185">Reference proteome</keyword>
<accession>A0AA40IB66</accession>
<evidence type="ECO:0000313" key="2">
    <source>
        <dbReference type="Proteomes" id="UP001177744"/>
    </source>
</evidence>
<proteinExistence type="predicted"/>
<name>A0AA40IB66_CNENI</name>
<dbReference type="EMBL" id="JAULJE010000002">
    <property type="protein sequence ID" value="KAK1345996.1"/>
    <property type="molecule type" value="Genomic_DNA"/>
</dbReference>
<dbReference type="PANTHER" id="PTHR19871">
    <property type="entry name" value="BETA TRANSDUCIN-RELATED PROTEIN"/>
    <property type="match status" value="1"/>
</dbReference>
<dbReference type="AlphaFoldDB" id="A0AA40IB66"/>
<sequence length="303" mass="34826">MLFTKVLRLQKHTLPEGQPYLHKRRLLLELCLCRLVLSPREYITTIFVPPPSHKSDDENATTHSHSAGHAVVLGLLGEKYGNIRIPGEVEASEFEMILDAAIEAKLETKLLEEWYCRDENSVPAAYYLRPKSEMLKGNKNAMQPSAHAENEKTWQEISDEIKKIFKAAVKLLHEQGKMKHSQAKRYLFSAIEDEFDFALGKQTPAFLKKCVCYIRKIANIERFVKIPEMGKYMDITGTDPRIIRDPEAQEKLIKLRDEFIPTIVASSNLRVYTSVTHCDMKLGYSQEIENHYIEGLANNFTRT</sequence>
<dbReference type="InterPro" id="IPR052752">
    <property type="entry name" value="NACHT-WD_repeat"/>
</dbReference>
<protein>
    <submittedName>
        <fullName evidence="1">Uncharacterized protein</fullName>
    </submittedName>
</protein>
<dbReference type="PANTHER" id="PTHR19871:SF39">
    <property type="entry name" value="NACHT AND WD REPEAT DOMAIN-CONTAINING PROTEIN 2"/>
    <property type="match status" value="1"/>
</dbReference>
<organism evidence="1 2">
    <name type="scientific">Cnephaeus nilssonii</name>
    <name type="common">Northern bat</name>
    <name type="synonym">Eptesicus nilssonii</name>
    <dbReference type="NCBI Taxonomy" id="3371016"/>
    <lineage>
        <taxon>Eukaryota</taxon>
        <taxon>Metazoa</taxon>
        <taxon>Chordata</taxon>
        <taxon>Craniata</taxon>
        <taxon>Vertebrata</taxon>
        <taxon>Euteleostomi</taxon>
        <taxon>Mammalia</taxon>
        <taxon>Eutheria</taxon>
        <taxon>Laurasiatheria</taxon>
        <taxon>Chiroptera</taxon>
        <taxon>Yangochiroptera</taxon>
        <taxon>Vespertilionidae</taxon>
        <taxon>Cnephaeus</taxon>
    </lineage>
</organism>
<comment type="caution">
    <text evidence="1">The sequence shown here is derived from an EMBL/GenBank/DDBJ whole genome shotgun (WGS) entry which is preliminary data.</text>
</comment>
<evidence type="ECO:0000313" key="1">
    <source>
        <dbReference type="EMBL" id="KAK1345996.1"/>
    </source>
</evidence>
<dbReference type="Proteomes" id="UP001177744">
    <property type="component" value="Unassembled WGS sequence"/>
</dbReference>
<reference evidence="1" key="1">
    <citation type="submission" date="2023-06" db="EMBL/GenBank/DDBJ databases">
        <title>Reference genome for the Northern bat (Eptesicus nilssonii), a most northern bat species.</title>
        <authorList>
            <person name="Laine V.N."/>
            <person name="Pulliainen A.T."/>
            <person name="Lilley T.M."/>
        </authorList>
    </citation>
    <scope>NUCLEOTIDE SEQUENCE</scope>
    <source>
        <strain evidence="1">BLF_Eptnil</strain>
        <tissue evidence="1">Kidney</tissue>
    </source>
</reference>